<dbReference type="AlphaFoldDB" id="A0AAE6DIW9"/>
<reference evidence="1 2" key="1">
    <citation type="submission" date="2019-04" db="EMBL/GenBank/DDBJ databases">
        <title>Long-read de novo sequencing of Cupriavidus necator H16.</title>
        <authorList>
            <person name="Little G.T."/>
            <person name="Ehsaan M."/>
            <person name="Arenas-Lopez C."/>
            <person name="Jawed K."/>
            <person name="Winzer K."/>
            <person name="Kovacs K."/>
            <person name="Malys N."/>
            <person name="Minton N.P."/>
        </authorList>
    </citation>
    <scope>NUCLEOTIDE SEQUENCE [LARGE SCALE GENOMIC DNA]</scope>
    <source>
        <strain evidence="1 2">H16</strain>
    </source>
</reference>
<evidence type="ECO:0000313" key="2">
    <source>
        <dbReference type="Proteomes" id="UP000296079"/>
    </source>
</evidence>
<dbReference type="InterPro" id="IPR012337">
    <property type="entry name" value="RNaseH-like_sf"/>
</dbReference>
<dbReference type="InterPro" id="IPR036397">
    <property type="entry name" value="RNaseH_sf"/>
</dbReference>
<dbReference type="GO" id="GO:0003676">
    <property type="term" value="F:nucleic acid binding"/>
    <property type="evidence" value="ECO:0007669"/>
    <property type="project" value="InterPro"/>
</dbReference>
<dbReference type="Gene3D" id="3.30.420.10">
    <property type="entry name" value="Ribonuclease H-like superfamily/Ribonuclease H"/>
    <property type="match status" value="1"/>
</dbReference>
<dbReference type="EMBL" id="CP039288">
    <property type="protein sequence ID" value="QCC03984.1"/>
    <property type="molecule type" value="Genomic_DNA"/>
</dbReference>
<dbReference type="SUPFAM" id="SSF53098">
    <property type="entry name" value="Ribonuclease H-like"/>
    <property type="match status" value="1"/>
</dbReference>
<proteinExistence type="predicted"/>
<dbReference type="Proteomes" id="UP000296079">
    <property type="component" value="Chromosome 2"/>
</dbReference>
<gene>
    <name evidence="1" type="ORF">E6A55_25910</name>
</gene>
<protein>
    <submittedName>
        <fullName evidence="1">Uncharacterized protein</fullName>
    </submittedName>
</protein>
<accession>A0AAE6DIW9</accession>
<sequence length="202" mass="23646">MPFCLQRTCITCENPYKHDSCRRPVGSDSKMPRPSRPSMLIFLDTEFTNLTKRKLISIGMVSEDGQHAFYRELRDFDLDNCSRFVRANVLPLLGRFQDAAVDRAKLTDDLRQWIDTLPRSLTIACDSDWDWEILCEIVGNPLPANISGRFDLRPLIDTTVFHKAVCRYHDDSHQPWHHAWHDAHAHRFGWLAWNDTRRRAKL</sequence>
<name>A0AAE6DIW9_CUPNH</name>
<organism evidence="1 2">
    <name type="scientific">Cupriavidus necator (strain ATCC 17699 / DSM 428 / KCTC 22496 / NCIMB 10442 / H16 / Stanier 337)</name>
    <name type="common">Ralstonia eutropha</name>
    <dbReference type="NCBI Taxonomy" id="381666"/>
    <lineage>
        <taxon>Bacteria</taxon>
        <taxon>Pseudomonadati</taxon>
        <taxon>Pseudomonadota</taxon>
        <taxon>Betaproteobacteria</taxon>
        <taxon>Burkholderiales</taxon>
        <taxon>Burkholderiaceae</taxon>
        <taxon>Cupriavidus</taxon>
    </lineage>
</organism>
<evidence type="ECO:0000313" key="1">
    <source>
        <dbReference type="EMBL" id="QCC03984.1"/>
    </source>
</evidence>